<name>A0A1B8GEY0_9PEZI</name>
<dbReference type="RefSeq" id="XP_018128125.1">
    <property type="nucleotide sequence ID" value="XM_018277151.1"/>
</dbReference>
<dbReference type="CDD" id="cd17502">
    <property type="entry name" value="MFS_Azr1_MDR_like"/>
    <property type="match status" value="1"/>
</dbReference>
<feature type="transmembrane region" description="Helical" evidence="6">
    <location>
        <begin position="203"/>
        <end position="224"/>
    </location>
</feature>
<protein>
    <recommendedName>
        <fullName evidence="7">Major facilitator superfamily (MFS) profile domain-containing protein</fullName>
    </recommendedName>
</protein>
<accession>A0A1B8GEY0</accession>
<evidence type="ECO:0000256" key="1">
    <source>
        <dbReference type="ARBA" id="ARBA00004141"/>
    </source>
</evidence>
<dbReference type="PRINTS" id="PR01036">
    <property type="entry name" value="TCRTETB"/>
</dbReference>
<feature type="domain" description="Major facilitator superfamily (MFS) profile" evidence="7">
    <location>
        <begin position="113"/>
        <end position="599"/>
    </location>
</feature>
<evidence type="ECO:0000259" key="7">
    <source>
        <dbReference type="PROSITE" id="PS50850"/>
    </source>
</evidence>
<feature type="transmembrane region" description="Helical" evidence="6">
    <location>
        <begin position="148"/>
        <end position="166"/>
    </location>
</feature>
<feature type="compositionally biased region" description="Polar residues" evidence="5">
    <location>
        <begin position="55"/>
        <end position="66"/>
    </location>
</feature>
<dbReference type="Pfam" id="PF07690">
    <property type="entry name" value="MFS_1"/>
    <property type="match status" value="1"/>
</dbReference>
<dbReference type="InterPro" id="IPR020846">
    <property type="entry name" value="MFS_dom"/>
</dbReference>
<feature type="transmembrane region" description="Helical" evidence="6">
    <location>
        <begin position="266"/>
        <end position="286"/>
    </location>
</feature>
<feature type="transmembrane region" description="Helical" evidence="6">
    <location>
        <begin position="307"/>
        <end position="326"/>
    </location>
</feature>
<evidence type="ECO:0000313" key="9">
    <source>
        <dbReference type="Proteomes" id="UP000091956"/>
    </source>
</evidence>
<keyword evidence="4 6" id="KW-0472">Membrane</keyword>
<dbReference type="EMBL" id="KV460244">
    <property type="protein sequence ID" value="OBT94392.1"/>
    <property type="molecule type" value="Genomic_DNA"/>
</dbReference>
<keyword evidence="9" id="KW-1185">Reference proteome</keyword>
<dbReference type="Gene3D" id="1.20.1250.20">
    <property type="entry name" value="MFS general substrate transporter like domains"/>
    <property type="match status" value="1"/>
</dbReference>
<dbReference type="GeneID" id="28841104"/>
<feature type="transmembrane region" description="Helical" evidence="6">
    <location>
        <begin position="436"/>
        <end position="457"/>
    </location>
</feature>
<feature type="transmembrane region" description="Helical" evidence="6">
    <location>
        <begin position="500"/>
        <end position="522"/>
    </location>
</feature>
<feature type="transmembrane region" description="Helical" evidence="6">
    <location>
        <begin position="572"/>
        <end position="594"/>
    </location>
</feature>
<feature type="transmembrane region" description="Helical" evidence="6">
    <location>
        <begin position="178"/>
        <end position="197"/>
    </location>
</feature>
<dbReference type="InterPro" id="IPR036259">
    <property type="entry name" value="MFS_trans_sf"/>
</dbReference>
<comment type="subcellular location">
    <subcellularLocation>
        <location evidence="1">Membrane</location>
        <topology evidence="1">Multi-pass membrane protein</topology>
    </subcellularLocation>
</comment>
<evidence type="ECO:0000256" key="4">
    <source>
        <dbReference type="ARBA" id="ARBA00023136"/>
    </source>
</evidence>
<sequence length="618" mass="65560">MTGASHETHERVDKSPENFVAGPSYETRERMEKFPENFMAGVSFETREGMGKGPENTTSGASYTARDSISGSDRIELYTGNSRDPLPLPNPADVAFAEDRDRVYPPTGQVILIMASLLVSMFLVALDRMIIATAIPKITDEFRSLSDVGWYASSFMLAGSAPILLFGKIYTFYSPKWLLLGAMGLFETGNLICGVALSSKTLIVGRAIAGLGAAGIFTGCVVGVQHVLPLQKRPMAMGLFGGVFAVASIIGPLLGGALTDGISWRWCFYVNLPIGGVAMAVLAVVLKLPAPAAAETSLKKKLWQLDPVGTICFIPGISCILLALQWGGNQYPWNDGRIIALFVVGVLLIIAFVCVQIWLQDGATVPPRIIKKRSVASGFCFSLCVGASLIVCVLYLAIYFQSVKGVSAVQSGIDTIPLLFATSFGAIVGGGSVSRFGYYAPFMLAGPPIMAAGAGLLTTFHVNTPPSQWIGYQIIFGLGCGICMQQPSVAAQRVLSRKDIAIGSALMMFAQQLSGSVFVPIAQSIFQNRLVHTLSAIPGVDIKAIVDVGATDLRRIVPPAQVDGVLKAFNDALVATFFVVTVASVLALLPALTVEWLSVKVKKDTAGGEKIPMGDMGA</sequence>
<feature type="transmembrane region" description="Helical" evidence="6">
    <location>
        <begin position="110"/>
        <end position="136"/>
    </location>
</feature>
<dbReference type="GO" id="GO:0022857">
    <property type="term" value="F:transmembrane transporter activity"/>
    <property type="evidence" value="ECO:0007669"/>
    <property type="project" value="InterPro"/>
</dbReference>
<feature type="transmembrane region" description="Helical" evidence="6">
    <location>
        <begin position="379"/>
        <end position="400"/>
    </location>
</feature>
<dbReference type="PROSITE" id="PS50850">
    <property type="entry name" value="MFS"/>
    <property type="match status" value="1"/>
</dbReference>
<dbReference type="GO" id="GO:0005886">
    <property type="term" value="C:plasma membrane"/>
    <property type="evidence" value="ECO:0007669"/>
    <property type="project" value="TreeGrafter"/>
</dbReference>
<keyword evidence="2 6" id="KW-0812">Transmembrane</keyword>
<reference evidence="9" key="2">
    <citation type="journal article" date="2018" name="Nat. Commun.">
        <title>Extreme sensitivity to ultraviolet light in the fungal pathogen causing white-nose syndrome of bats.</title>
        <authorList>
            <person name="Palmer J.M."/>
            <person name="Drees K.P."/>
            <person name="Foster J.T."/>
            <person name="Lindner D.L."/>
        </authorList>
    </citation>
    <scope>NUCLEOTIDE SEQUENCE [LARGE SCALE GENOMIC DNA]</scope>
    <source>
        <strain evidence="9">UAMH 10579</strain>
    </source>
</reference>
<keyword evidence="3 6" id="KW-1133">Transmembrane helix</keyword>
<feature type="compositionally biased region" description="Basic and acidic residues" evidence="5">
    <location>
        <begin position="1"/>
        <end position="16"/>
    </location>
</feature>
<feature type="transmembrane region" description="Helical" evidence="6">
    <location>
        <begin position="236"/>
        <end position="254"/>
    </location>
</feature>
<evidence type="ECO:0000256" key="2">
    <source>
        <dbReference type="ARBA" id="ARBA00022692"/>
    </source>
</evidence>
<dbReference type="PANTHER" id="PTHR23501">
    <property type="entry name" value="MAJOR FACILITATOR SUPERFAMILY"/>
    <property type="match status" value="1"/>
</dbReference>
<evidence type="ECO:0000256" key="6">
    <source>
        <dbReference type="SAM" id="Phobius"/>
    </source>
</evidence>
<organism evidence="8 9">
    <name type="scientific">Pseudogymnoascus verrucosus</name>
    <dbReference type="NCBI Taxonomy" id="342668"/>
    <lineage>
        <taxon>Eukaryota</taxon>
        <taxon>Fungi</taxon>
        <taxon>Dikarya</taxon>
        <taxon>Ascomycota</taxon>
        <taxon>Pezizomycotina</taxon>
        <taxon>Leotiomycetes</taxon>
        <taxon>Thelebolales</taxon>
        <taxon>Thelebolaceae</taxon>
        <taxon>Pseudogymnoascus</taxon>
    </lineage>
</organism>
<dbReference type="SUPFAM" id="SSF103473">
    <property type="entry name" value="MFS general substrate transporter"/>
    <property type="match status" value="1"/>
</dbReference>
<dbReference type="OrthoDB" id="10021397at2759"/>
<dbReference type="AlphaFoldDB" id="A0A1B8GEY0"/>
<feature type="transmembrane region" description="Helical" evidence="6">
    <location>
        <begin position="469"/>
        <end position="488"/>
    </location>
</feature>
<evidence type="ECO:0000313" key="8">
    <source>
        <dbReference type="EMBL" id="OBT94392.1"/>
    </source>
</evidence>
<dbReference type="FunFam" id="1.20.1250.20:FF:000196">
    <property type="entry name" value="MFS toxin efflux pump (AflT)"/>
    <property type="match status" value="1"/>
</dbReference>
<dbReference type="FunFam" id="1.20.1720.10:FF:000012">
    <property type="entry name" value="MFS toxin efflux pump (AflT)"/>
    <property type="match status" value="1"/>
</dbReference>
<feature type="region of interest" description="Disordered" evidence="5">
    <location>
        <begin position="46"/>
        <end position="66"/>
    </location>
</feature>
<proteinExistence type="predicted"/>
<dbReference type="Proteomes" id="UP000091956">
    <property type="component" value="Unassembled WGS sequence"/>
</dbReference>
<gene>
    <name evidence="8" type="ORF">VE01_07718</name>
</gene>
<reference evidence="8 9" key="1">
    <citation type="submission" date="2016-03" db="EMBL/GenBank/DDBJ databases">
        <title>Comparative genomics of Pseudogymnoascus destructans, the fungus causing white-nose syndrome of bats.</title>
        <authorList>
            <person name="Palmer J.M."/>
            <person name="Drees K.P."/>
            <person name="Foster J.T."/>
            <person name="Lindner D.L."/>
        </authorList>
    </citation>
    <scope>NUCLEOTIDE SEQUENCE [LARGE SCALE GENOMIC DNA]</scope>
    <source>
        <strain evidence="8 9">UAMH 10579</strain>
    </source>
</reference>
<dbReference type="PANTHER" id="PTHR23501:SF201">
    <property type="entry name" value="MFS AFLATOXIN EFFLUX PUMP"/>
    <property type="match status" value="1"/>
</dbReference>
<dbReference type="InterPro" id="IPR011701">
    <property type="entry name" value="MFS"/>
</dbReference>
<evidence type="ECO:0000256" key="5">
    <source>
        <dbReference type="SAM" id="MobiDB-lite"/>
    </source>
</evidence>
<feature type="transmembrane region" description="Helical" evidence="6">
    <location>
        <begin position="412"/>
        <end position="429"/>
    </location>
</feature>
<evidence type="ECO:0000256" key="3">
    <source>
        <dbReference type="ARBA" id="ARBA00022989"/>
    </source>
</evidence>
<feature type="region of interest" description="Disordered" evidence="5">
    <location>
        <begin position="1"/>
        <end position="32"/>
    </location>
</feature>
<feature type="transmembrane region" description="Helical" evidence="6">
    <location>
        <begin position="338"/>
        <end position="359"/>
    </location>
</feature>